<dbReference type="SUPFAM" id="SSF54747">
    <property type="entry name" value="Ribosomal L11/L12e N-terminal domain"/>
    <property type="match status" value="1"/>
</dbReference>
<gene>
    <name evidence="8" type="ORF">BS50DRAFT_575697</name>
</gene>
<feature type="compositionally biased region" description="Polar residues" evidence="5">
    <location>
        <begin position="114"/>
        <end position="127"/>
    </location>
</feature>
<dbReference type="HAMAP" id="MF_00736">
    <property type="entry name" value="Ribosomal_uL11"/>
    <property type="match status" value="1"/>
</dbReference>
<dbReference type="EMBL" id="KZ678138">
    <property type="protein sequence ID" value="PSN64254.1"/>
    <property type="molecule type" value="Genomic_DNA"/>
</dbReference>
<reference evidence="8 9" key="1">
    <citation type="journal article" date="2018" name="Front. Microbiol.">
        <title>Genome-Wide Analysis of Corynespora cassiicola Leaf Fall Disease Putative Effectors.</title>
        <authorList>
            <person name="Lopez D."/>
            <person name="Ribeiro S."/>
            <person name="Label P."/>
            <person name="Fumanal B."/>
            <person name="Venisse J.S."/>
            <person name="Kohler A."/>
            <person name="de Oliveira R.R."/>
            <person name="Labutti K."/>
            <person name="Lipzen A."/>
            <person name="Lail K."/>
            <person name="Bauer D."/>
            <person name="Ohm R.A."/>
            <person name="Barry K.W."/>
            <person name="Spatafora J."/>
            <person name="Grigoriev I.V."/>
            <person name="Martin F.M."/>
            <person name="Pujade-Renaud V."/>
        </authorList>
    </citation>
    <scope>NUCLEOTIDE SEQUENCE [LARGE SCALE GENOMIC DNA]</scope>
    <source>
        <strain evidence="8 9">Philippines</strain>
    </source>
</reference>
<protein>
    <submittedName>
        <fullName evidence="8">Ribosomal protein L11</fullName>
    </submittedName>
</protein>
<evidence type="ECO:0000259" key="6">
    <source>
        <dbReference type="Pfam" id="PF00298"/>
    </source>
</evidence>
<accession>A0A2T2NFP0</accession>
<evidence type="ECO:0000313" key="8">
    <source>
        <dbReference type="EMBL" id="PSN64254.1"/>
    </source>
</evidence>
<keyword evidence="2 4" id="KW-0689">Ribosomal protein</keyword>
<evidence type="ECO:0000256" key="3">
    <source>
        <dbReference type="ARBA" id="ARBA00023274"/>
    </source>
</evidence>
<proteinExistence type="inferred from homology"/>
<organism evidence="8 9">
    <name type="scientific">Corynespora cassiicola Philippines</name>
    <dbReference type="NCBI Taxonomy" id="1448308"/>
    <lineage>
        <taxon>Eukaryota</taxon>
        <taxon>Fungi</taxon>
        <taxon>Dikarya</taxon>
        <taxon>Ascomycota</taxon>
        <taxon>Pezizomycotina</taxon>
        <taxon>Dothideomycetes</taxon>
        <taxon>Pleosporomycetidae</taxon>
        <taxon>Pleosporales</taxon>
        <taxon>Corynesporascaceae</taxon>
        <taxon>Corynespora</taxon>
    </lineage>
</organism>
<name>A0A2T2NFP0_CORCC</name>
<dbReference type="FunFam" id="3.30.1550.10:FF:000004">
    <property type="entry name" value="Mitochondrial 54S ribosomal protein YmL19"/>
    <property type="match status" value="1"/>
</dbReference>
<dbReference type="SMART" id="SM00649">
    <property type="entry name" value="RL11"/>
    <property type="match status" value="1"/>
</dbReference>
<comment type="similarity">
    <text evidence="1 4">Belongs to the universal ribosomal protein uL11 family.</text>
</comment>
<dbReference type="OrthoDB" id="1091498at2759"/>
<dbReference type="GO" id="GO:0070180">
    <property type="term" value="F:large ribosomal subunit rRNA binding"/>
    <property type="evidence" value="ECO:0007669"/>
    <property type="project" value="TreeGrafter"/>
</dbReference>
<dbReference type="InterPro" id="IPR020784">
    <property type="entry name" value="Ribosomal_uL11_N"/>
</dbReference>
<dbReference type="Pfam" id="PF03946">
    <property type="entry name" value="Ribosomal_L11_N"/>
    <property type="match status" value="1"/>
</dbReference>
<evidence type="ECO:0000313" key="9">
    <source>
        <dbReference type="Proteomes" id="UP000240883"/>
    </source>
</evidence>
<dbReference type="GO" id="GO:0006412">
    <property type="term" value="P:translation"/>
    <property type="evidence" value="ECO:0007669"/>
    <property type="project" value="InterPro"/>
</dbReference>
<dbReference type="InterPro" id="IPR000911">
    <property type="entry name" value="Ribosomal_uL11"/>
</dbReference>
<dbReference type="PANTHER" id="PTHR11661">
    <property type="entry name" value="60S RIBOSOMAL PROTEIN L12"/>
    <property type="match status" value="1"/>
</dbReference>
<dbReference type="Gene3D" id="1.10.10.250">
    <property type="entry name" value="Ribosomal protein L11, C-terminal domain"/>
    <property type="match status" value="1"/>
</dbReference>
<dbReference type="GO" id="GO:0003735">
    <property type="term" value="F:structural constituent of ribosome"/>
    <property type="evidence" value="ECO:0007669"/>
    <property type="project" value="InterPro"/>
</dbReference>
<keyword evidence="9" id="KW-1185">Reference proteome</keyword>
<feature type="region of interest" description="Disordered" evidence="5">
    <location>
        <begin position="98"/>
        <end position="127"/>
    </location>
</feature>
<dbReference type="SUPFAM" id="SSF46906">
    <property type="entry name" value="Ribosomal protein L11, C-terminal domain"/>
    <property type="match status" value="1"/>
</dbReference>
<dbReference type="CDD" id="cd00349">
    <property type="entry name" value="Ribosomal_L11"/>
    <property type="match status" value="1"/>
</dbReference>
<dbReference type="InterPro" id="IPR020783">
    <property type="entry name" value="Ribosomal_uL11_C"/>
</dbReference>
<feature type="domain" description="Large ribosomal subunit protein uL11 C-terminal" evidence="6">
    <location>
        <begin position="75"/>
        <end position="175"/>
    </location>
</feature>
<evidence type="ECO:0000256" key="4">
    <source>
        <dbReference type="RuleBase" id="RU003978"/>
    </source>
</evidence>
<dbReference type="InterPro" id="IPR036796">
    <property type="entry name" value="Ribosomal_uL11_N_sf"/>
</dbReference>
<dbReference type="Proteomes" id="UP000240883">
    <property type="component" value="Unassembled WGS sequence"/>
</dbReference>
<evidence type="ECO:0000256" key="5">
    <source>
        <dbReference type="SAM" id="MobiDB-lite"/>
    </source>
</evidence>
<evidence type="ECO:0000256" key="2">
    <source>
        <dbReference type="ARBA" id="ARBA00022980"/>
    </source>
</evidence>
<evidence type="ECO:0000259" key="7">
    <source>
        <dbReference type="Pfam" id="PF03946"/>
    </source>
</evidence>
<dbReference type="PANTHER" id="PTHR11661:SF1">
    <property type="entry name" value="LARGE RIBOSOMAL SUBUNIT PROTEIN UL11M"/>
    <property type="match status" value="1"/>
</dbReference>
<dbReference type="Gene3D" id="3.30.1550.10">
    <property type="entry name" value="Ribosomal protein L11/L12, N-terminal domain"/>
    <property type="match status" value="1"/>
</dbReference>
<dbReference type="GO" id="GO:0005762">
    <property type="term" value="C:mitochondrial large ribosomal subunit"/>
    <property type="evidence" value="ECO:0007669"/>
    <property type="project" value="TreeGrafter"/>
</dbReference>
<keyword evidence="3 4" id="KW-0687">Ribonucleoprotein</keyword>
<dbReference type="InterPro" id="IPR036769">
    <property type="entry name" value="Ribosomal_uL11_C_sf"/>
</dbReference>
<dbReference type="STRING" id="1448308.A0A2T2NFP0"/>
<dbReference type="AlphaFoldDB" id="A0A2T2NFP0"/>
<evidence type="ECO:0000256" key="1">
    <source>
        <dbReference type="ARBA" id="ARBA00010537"/>
    </source>
</evidence>
<dbReference type="Pfam" id="PF00298">
    <property type="entry name" value="Ribosomal_L11"/>
    <property type="match status" value="1"/>
</dbReference>
<feature type="domain" description="Large ribosomal subunit protein uL11 N-terminal" evidence="7">
    <location>
        <begin position="12"/>
        <end position="70"/>
    </location>
</feature>
<sequence length="177" mass="18167">MAKKAVAKDQIVKLIVGAGQASPSPPVGPALGSKGVKSMDFCKEFNARTAQYNPGTPIPARVVVRPDRSFHFSLRTPPTATLLLSAAGAAPVKNKIRGAGNVPGPMNNHDGQRGKTSTSSPTNGNATLGTVGTISLKHVYEIAKIKHGETRLSGLSLEGIARSIVGQAGSLGVVVVP</sequence>